<dbReference type="OrthoDB" id="6322335at2"/>
<reference evidence="3 4" key="1">
    <citation type="journal article" date="2012" name="J. Bacteriol.">
        <title>Genome sequence of proteorhodopsin-containing sea ice bacterium Glaciecola punicea ACAM 611T.</title>
        <authorList>
            <person name="Qin Q.-L."/>
            <person name="Xie B.-B."/>
            <person name="Shu Y.-L."/>
            <person name="Rong J.-C."/>
            <person name="Zhao D.-L."/>
            <person name="Zhang X.-Y."/>
            <person name="Chen X.-L."/>
            <person name="Zhou B.-C."/>
            <person name="Zhanga Y.-Z."/>
        </authorList>
    </citation>
    <scope>NUCLEOTIDE SEQUENCE [LARGE SCALE GENOMIC DNA]</scope>
    <source>
        <strain evidence="3 4">ACAM 611</strain>
    </source>
</reference>
<comment type="caution">
    <text evidence="3">The sequence shown here is derived from an EMBL/GenBank/DDBJ whole genome shotgun (WGS) entry which is preliminary data.</text>
</comment>
<feature type="region of interest" description="Disordered" evidence="1">
    <location>
        <begin position="177"/>
        <end position="198"/>
    </location>
</feature>
<evidence type="ECO:0008006" key="5">
    <source>
        <dbReference type="Google" id="ProtNLM"/>
    </source>
</evidence>
<keyword evidence="2" id="KW-0472">Membrane</keyword>
<evidence type="ECO:0000256" key="1">
    <source>
        <dbReference type="SAM" id="MobiDB-lite"/>
    </source>
</evidence>
<reference evidence="3 4" key="2">
    <citation type="journal article" date="2017" name="Antonie Van Leeuwenhoek">
        <title>Rhizobium rhizosphaerae sp. nov., a novel species isolated from rice rhizosphere.</title>
        <authorList>
            <person name="Zhao J.J."/>
            <person name="Zhang J."/>
            <person name="Zhang R.J."/>
            <person name="Zhang C.W."/>
            <person name="Yin H.Q."/>
            <person name="Zhang X.X."/>
        </authorList>
    </citation>
    <scope>NUCLEOTIDE SEQUENCE [LARGE SCALE GENOMIC DNA]</scope>
    <source>
        <strain evidence="3 4">ACAM 611</strain>
    </source>
</reference>
<dbReference type="Proteomes" id="UP000053586">
    <property type="component" value="Unassembled WGS sequence"/>
</dbReference>
<dbReference type="STRING" id="56804.BAE46_09995"/>
<dbReference type="InterPro" id="IPR025489">
    <property type="entry name" value="DUF4381"/>
</dbReference>
<evidence type="ECO:0000256" key="2">
    <source>
        <dbReference type="SAM" id="Phobius"/>
    </source>
</evidence>
<protein>
    <recommendedName>
        <fullName evidence="5">DUF4381 domain-containing protein</fullName>
    </recommendedName>
</protein>
<evidence type="ECO:0000313" key="3">
    <source>
        <dbReference type="EMBL" id="GAB55653.1"/>
    </source>
</evidence>
<accession>H5TBH6</accession>
<evidence type="ECO:0000313" key="4">
    <source>
        <dbReference type="Proteomes" id="UP000053586"/>
    </source>
</evidence>
<proteinExistence type="predicted"/>
<feature type="transmembrane region" description="Helical" evidence="2">
    <location>
        <begin position="23"/>
        <end position="44"/>
    </location>
</feature>
<keyword evidence="2" id="KW-1133">Transmembrane helix</keyword>
<gene>
    <name evidence="3" type="ORF">GPUN_1533</name>
</gene>
<dbReference type="AlphaFoldDB" id="H5TBH6"/>
<name>H5TBH6_9ALTE</name>
<dbReference type="EMBL" id="BAET01000014">
    <property type="protein sequence ID" value="GAB55653.1"/>
    <property type="molecule type" value="Genomic_DNA"/>
</dbReference>
<keyword evidence="2" id="KW-0812">Transmembrane</keyword>
<dbReference type="RefSeq" id="WP_006004968.1">
    <property type="nucleotide sequence ID" value="NZ_BAET01000014.1"/>
</dbReference>
<sequence length="198" mass="21907">MNPLDQLADITTPQNVSIWPLAWGYWLVLALAILLLAIAIISVVRFKNTRKQKRGTMAALNSLETLDPYFAHKVHVLIKTLFAHYMPHVASKTMHGSEWQSLLLSVYKGNHPSEVVRSISMLQARMYAKPPASLEAALPSKEATADDLQNVVRAQNDVILTAMRDFVDTSFPCKVPSNKHTAVAKTSPPSPAKEVSHV</sequence>
<organism evidence="3 4">
    <name type="scientific">Glaciecola punicea ACAM 611</name>
    <dbReference type="NCBI Taxonomy" id="1121923"/>
    <lineage>
        <taxon>Bacteria</taxon>
        <taxon>Pseudomonadati</taxon>
        <taxon>Pseudomonadota</taxon>
        <taxon>Gammaproteobacteria</taxon>
        <taxon>Alteromonadales</taxon>
        <taxon>Alteromonadaceae</taxon>
        <taxon>Glaciecola</taxon>
    </lineage>
</organism>
<keyword evidence="4" id="KW-1185">Reference proteome</keyword>
<dbReference type="Pfam" id="PF14316">
    <property type="entry name" value="DUF4381"/>
    <property type="match status" value="1"/>
</dbReference>